<evidence type="ECO:0000259" key="2">
    <source>
        <dbReference type="Pfam" id="PF18914"/>
    </source>
</evidence>
<dbReference type="Proteomes" id="UP000241848">
    <property type="component" value="Unassembled WGS sequence"/>
</dbReference>
<gene>
    <name evidence="3" type="ORF">C7B45_10340</name>
</gene>
<proteinExistence type="predicted"/>
<feature type="transmembrane region" description="Helical" evidence="1">
    <location>
        <begin position="12"/>
        <end position="30"/>
    </location>
</feature>
<accession>A0A2T2WHA1</accession>
<dbReference type="AlphaFoldDB" id="A0A2T2WHA1"/>
<comment type="caution">
    <text evidence="3">The sequence shown here is derived from an EMBL/GenBank/DDBJ whole genome shotgun (WGS) entry which is preliminary data.</text>
</comment>
<organism evidence="3 4">
    <name type="scientific">Sulfobacillus acidophilus</name>
    <dbReference type="NCBI Taxonomy" id="53633"/>
    <lineage>
        <taxon>Bacteria</taxon>
        <taxon>Bacillati</taxon>
        <taxon>Bacillota</taxon>
        <taxon>Clostridia</taxon>
        <taxon>Eubacteriales</taxon>
        <taxon>Clostridiales Family XVII. Incertae Sedis</taxon>
        <taxon>Sulfobacillus</taxon>
    </lineage>
</organism>
<feature type="domain" description="DUF5666" evidence="2">
    <location>
        <begin position="52"/>
        <end position="130"/>
    </location>
</feature>
<keyword evidence="1" id="KW-0472">Membrane</keyword>
<reference evidence="3 4" key="1">
    <citation type="journal article" date="2014" name="BMC Genomics">
        <title>Comparison of environmental and isolate Sulfobacillus genomes reveals diverse carbon, sulfur, nitrogen, and hydrogen metabolisms.</title>
        <authorList>
            <person name="Justice N.B."/>
            <person name="Norman A."/>
            <person name="Brown C.T."/>
            <person name="Singh A."/>
            <person name="Thomas B.C."/>
            <person name="Banfield J.F."/>
        </authorList>
    </citation>
    <scope>NUCLEOTIDE SEQUENCE [LARGE SCALE GENOMIC DNA]</scope>
    <source>
        <strain evidence="3">AMDSBA3</strain>
    </source>
</reference>
<keyword evidence="1" id="KW-1133">Transmembrane helix</keyword>
<protein>
    <recommendedName>
        <fullName evidence="2">DUF5666 domain-containing protein</fullName>
    </recommendedName>
</protein>
<dbReference type="InterPro" id="IPR043724">
    <property type="entry name" value="DUF5666"/>
</dbReference>
<evidence type="ECO:0000313" key="4">
    <source>
        <dbReference type="Proteomes" id="UP000241848"/>
    </source>
</evidence>
<evidence type="ECO:0000313" key="3">
    <source>
        <dbReference type="EMBL" id="PSR21600.1"/>
    </source>
</evidence>
<keyword evidence="1" id="KW-0812">Transmembrane</keyword>
<feature type="domain" description="DUF5666" evidence="2">
    <location>
        <begin position="138"/>
        <end position="193"/>
    </location>
</feature>
<name>A0A2T2WHA1_9FIRM</name>
<evidence type="ECO:0000256" key="1">
    <source>
        <dbReference type="SAM" id="Phobius"/>
    </source>
</evidence>
<dbReference type="Pfam" id="PF18914">
    <property type="entry name" value="DUF5666"/>
    <property type="match status" value="2"/>
</dbReference>
<sequence length="208" mass="22085">MNKRHLTISRRTAGWLVAIFAALVVIHYAYSTSVANLARTVMGKPAIAVALRGEITNLNADHMTVTLEDPHGDLTNLSRQVILTDQTRVMAPGKPQVTGKSGLAYLKEGYRVSVSGQGTLDNSVEAQLVEVNFPPINGVVSHIDTSQITVEVSGQPSPAVVDVTSHTAFFMPDGNVFALKVGAPVRVWVVPNSAANSGLTAVTLMVKS</sequence>
<dbReference type="EMBL" id="PXYV01000031">
    <property type="protein sequence ID" value="PSR21600.1"/>
    <property type="molecule type" value="Genomic_DNA"/>
</dbReference>